<evidence type="ECO:0000313" key="2">
    <source>
        <dbReference type="Proteomes" id="UP001208570"/>
    </source>
</evidence>
<dbReference type="Proteomes" id="UP001208570">
    <property type="component" value="Unassembled WGS sequence"/>
</dbReference>
<keyword evidence="2" id="KW-1185">Reference proteome</keyword>
<sequence length="370" mass="41195">MDLYFLPVHHIPALFGQSQGEASADSVRSLVEYLRKTWIVSTVWAPSAWSVYGLGIRTDNDVDGWHNILNKRGRPHMPFYILITPLHDEARLVHLQVRLGHGWSVQFFDGFDLNAMGITSNWAMVGLFSSLMVLTLMLWGSQATVFLNSTGDVKATTGSEVTLAWTASSEIQWTESCYFKFAVNKSSKLVEFLAFDNGKSIGENKSMWKFKNSTHPCRFGIRKRVSLDDAGVYAMKVDTGLRLGREIGQTVLDVYNLDQLTFQVEIDGNIHSINPNPSGLRSRFDVVKTAKMVTVLVRLSGIFPNTTKVHLTRNVTDMICADAPQVCRGVVDFFEPTVISIKTGIIGADTIIVSVGECECEIYSLLSQLT</sequence>
<comment type="caution">
    <text evidence="1">The sequence shown here is derived from an EMBL/GenBank/DDBJ whole genome shotgun (WGS) entry which is preliminary data.</text>
</comment>
<gene>
    <name evidence="1" type="ORF">LSH36_622g01004</name>
</gene>
<reference evidence="1" key="1">
    <citation type="journal article" date="2023" name="Mol. Biol. Evol.">
        <title>Third-Generation Sequencing Reveals the Adaptive Role of the Epigenome in Three Deep-Sea Polychaetes.</title>
        <authorList>
            <person name="Perez M."/>
            <person name="Aroh O."/>
            <person name="Sun Y."/>
            <person name="Lan Y."/>
            <person name="Juniper S.K."/>
            <person name="Young C.R."/>
            <person name="Angers B."/>
            <person name="Qian P.Y."/>
        </authorList>
    </citation>
    <scope>NUCLEOTIDE SEQUENCE</scope>
    <source>
        <strain evidence="1">P08H-3</strain>
    </source>
</reference>
<dbReference type="AlphaFoldDB" id="A0AAD9J4H3"/>
<accession>A0AAD9J4H3</accession>
<organism evidence="1 2">
    <name type="scientific">Paralvinella palmiformis</name>
    <dbReference type="NCBI Taxonomy" id="53620"/>
    <lineage>
        <taxon>Eukaryota</taxon>
        <taxon>Metazoa</taxon>
        <taxon>Spiralia</taxon>
        <taxon>Lophotrochozoa</taxon>
        <taxon>Annelida</taxon>
        <taxon>Polychaeta</taxon>
        <taxon>Sedentaria</taxon>
        <taxon>Canalipalpata</taxon>
        <taxon>Terebellida</taxon>
        <taxon>Terebelliformia</taxon>
        <taxon>Alvinellidae</taxon>
        <taxon>Paralvinella</taxon>
    </lineage>
</organism>
<protein>
    <submittedName>
        <fullName evidence="1">Uncharacterized protein</fullName>
    </submittedName>
</protein>
<name>A0AAD9J4H3_9ANNE</name>
<proteinExistence type="predicted"/>
<dbReference type="EMBL" id="JAODUP010000622">
    <property type="protein sequence ID" value="KAK2146254.1"/>
    <property type="molecule type" value="Genomic_DNA"/>
</dbReference>
<evidence type="ECO:0000313" key="1">
    <source>
        <dbReference type="EMBL" id="KAK2146254.1"/>
    </source>
</evidence>